<reference evidence="1 2" key="1">
    <citation type="submission" date="2017-06" db="EMBL/GenBank/DDBJ databases">
        <authorList>
            <person name="Kim H.J."/>
            <person name="Triplett B.A."/>
        </authorList>
    </citation>
    <scope>NUCLEOTIDE SEQUENCE [LARGE SCALE GENOMIC DNA]</scope>
    <source>
        <strain evidence="1 2">CGMCC 4.1858</strain>
    </source>
</reference>
<name>A0A239KZI5_9ACTN</name>
<dbReference type="AlphaFoldDB" id="A0A239KZI5"/>
<evidence type="ECO:0000313" key="2">
    <source>
        <dbReference type="Proteomes" id="UP000198280"/>
    </source>
</evidence>
<gene>
    <name evidence="1" type="ORF">SAMN05216252_117131</name>
</gene>
<proteinExistence type="predicted"/>
<evidence type="ECO:0000313" key="1">
    <source>
        <dbReference type="EMBL" id="SNT23058.1"/>
    </source>
</evidence>
<accession>A0A239KZI5</accession>
<protein>
    <submittedName>
        <fullName evidence="1">Uncharacterized protein</fullName>
    </submittedName>
</protein>
<keyword evidence="2" id="KW-1185">Reference proteome</keyword>
<organism evidence="1 2">
    <name type="scientific">Actinacidiphila glaucinigra</name>
    <dbReference type="NCBI Taxonomy" id="235986"/>
    <lineage>
        <taxon>Bacteria</taxon>
        <taxon>Bacillati</taxon>
        <taxon>Actinomycetota</taxon>
        <taxon>Actinomycetes</taxon>
        <taxon>Kitasatosporales</taxon>
        <taxon>Streptomycetaceae</taxon>
        <taxon>Actinacidiphila</taxon>
    </lineage>
</organism>
<sequence length="102" mass="11609">MTWRLMRGDTVIGNLADDGCDMPFFLLRFTPEPGWEAVRPRFEALAAAVGCTDPDGRRLVAAVKALQDLELTLEDVEGREASLRVWRNCFLHIWGTDARLRY</sequence>
<dbReference type="Proteomes" id="UP000198280">
    <property type="component" value="Unassembled WGS sequence"/>
</dbReference>
<dbReference type="EMBL" id="FZOF01000017">
    <property type="protein sequence ID" value="SNT23058.1"/>
    <property type="molecule type" value="Genomic_DNA"/>
</dbReference>